<dbReference type="Proteomes" id="UP001143981">
    <property type="component" value="Unassembled WGS sequence"/>
</dbReference>
<name>A0A9W7YDF6_9FUNG</name>
<comment type="caution">
    <text evidence="1">The sequence shown here is derived from an EMBL/GenBank/DDBJ whole genome shotgun (WGS) entry which is preliminary data.</text>
</comment>
<dbReference type="EMBL" id="JANBOI010000267">
    <property type="protein sequence ID" value="KAJ1732011.1"/>
    <property type="molecule type" value="Genomic_DNA"/>
</dbReference>
<evidence type="ECO:0000313" key="2">
    <source>
        <dbReference type="Proteomes" id="UP001143981"/>
    </source>
</evidence>
<reference evidence="1" key="1">
    <citation type="submission" date="2022-07" db="EMBL/GenBank/DDBJ databases">
        <title>Phylogenomic reconstructions and comparative analyses of Kickxellomycotina fungi.</title>
        <authorList>
            <person name="Reynolds N.K."/>
            <person name="Stajich J.E."/>
            <person name="Barry K."/>
            <person name="Grigoriev I.V."/>
            <person name="Crous P."/>
            <person name="Smith M.E."/>
        </authorList>
    </citation>
    <scope>NUCLEOTIDE SEQUENCE</scope>
    <source>
        <strain evidence="1">BCRC 34381</strain>
    </source>
</reference>
<dbReference type="OrthoDB" id="412182at2759"/>
<feature type="non-terminal residue" evidence="1">
    <location>
        <position position="192"/>
    </location>
</feature>
<evidence type="ECO:0000313" key="1">
    <source>
        <dbReference type="EMBL" id="KAJ1732011.1"/>
    </source>
</evidence>
<keyword evidence="2" id="KW-1185">Reference proteome</keyword>
<organism evidence="1 2">
    <name type="scientific">Coemansia biformis</name>
    <dbReference type="NCBI Taxonomy" id="1286918"/>
    <lineage>
        <taxon>Eukaryota</taxon>
        <taxon>Fungi</taxon>
        <taxon>Fungi incertae sedis</taxon>
        <taxon>Zoopagomycota</taxon>
        <taxon>Kickxellomycotina</taxon>
        <taxon>Kickxellomycetes</taxon>
        <taxon>Kickxellales</taxon>
        <taxon>Kickxellaceae</taxon>
        <taxon>Coemansia</taxon>
    </lineage>
</organism>
<sequence>MAATLLLDAVLAAAGQHWVRILATLAVFVYTYRWATHAPRSPCAPAAVFVPSTSTYPSKAYTVRRMIPAQRFIDDFLRGRIELRDAQSGHGLDGIAGVVSFRYDLGLAWRALHVLLATSHSAQRDRQRAAQHVLRNDSLLEEVLGPDRLPLVGYMRDGMPQQLEDSLDIQIERVGREYLDLGPDDRLLDVNA</sequence>
<dbReference type="AlphaFoldDB" id="A0A9W7YDF6"/>
<proteinExistence type="predicted"/>
<gene>
    <name evidence="1" type="ORF">LPJ61_002251</name>
</gene>
<accession>A0A9W7YDF6</accession>
<protein>
    <submittedName>
        <fullName evidence="1">Uncharacterized protein</fullName>
    </submittedName>
</protein>